<evidence type="ECO:0000313" key="1">
    <source>
        <dbReference type="EMBL" id="KAG0443890.1"/>
    </source>
</evidence>
<reference evidence="1 2" key="1">
    <citation type="journal article" date="2020" name="Cell">
        <title>Large-Scale Comparative Analyses of Tick Genomes Elucidate Their Genetic Diversity and Vector Capacities.</title>
        <authorList>
            <consortium name="Tick Genome and Microbiome Consortium (TIGMIC)"/>
            <person name="Jia N."/>
            <person name="Wang J."/>
            <person name="Shi W."/>
            <person name="Du L."/>
            <person name="Sun Y."/>
            <person name="Zhan W."/>
            <person name="Jiang J.F."/>
            <person name="Wang Q."/>
            <person name="Zhang B."/>
            <person name="Ji P."/>
            <person name="Bell-Sakyi L."/>
            <person name="Cui X.M."/>
            <person name="Yuan T.T."/>
            <person name="Jiang B.G."/>
            <person name="Yang W.F."/>
            <person name="Lam T.T."/>
            <person name="Chang Q.C."/>
            <person name="Ding S.J."/>
            <person name="Wang X.J."/>
            <person name="Zhu J.G."/>
            <person name="Ruan X.D."/>
            <person name="Zhao L."/>
            <person name="Wei J.T."/>
            <person name="Ye R.Z."/>
            <person name="Que T.C."/>
            <person name="Du C.H."/>
            <person name="Zhou Y.H."/>
            <person name="Cheng J.X."/>
            <person name="Dai P.F."/>
            <person name="Guo W.B."/>
            <person name="Han X.H."/>
            <person name="Huang E.J."/>
            <person name="Li L.F."/>
            <person name="Wei W."/>
            <person name="Gao Y.C."/>
            <person name="Liu J.Z."/>
            <person name="Shao H.Z."/>
            <person name="Wang X."/>
            <person name="Wang C.C."/>
            <person name="Yang T.C."/>
            <person name="Huo Q.B."/>
            <person name="Li W."/>
            <person name="Chen H.Y."/>
            <person name="Chen S.E."/>
            <person name="Zhou L.G."/>
            <person name="Ni X.B."/>
            <person name="Tian J.H."/>
            <person name="Sheng Y."/>
            <person name="Liu T."/>
            <person name="Pan Y.S."/>
            <person name="Xia L.Y."/>
            <person name="Li J."/>
            <person name="Zhao F."/>
            <person name="Cao W.C."/>
        </authorList>
    </citation>
    <scope>NUCLEOTIDE SEQUENCE [LARGE SCALE GENOMIC DNA]</scope>
    <source>
        <strain evidence="1">Iper-2018</strain>
    </source>
</reference>
<accession>A0AC60QZN7</accession>
<sequence length="583" mass="64622">MLGKSKGGNTAPNMALAQGKEIRQILDEIGDPGPQNLGTRRIESRRVYEADFTMWEIEAAIERGNEWSAGGPDGITNTMLKNLPEEVKRNLLKSINDAWHEGSIPDKWKPSWACPIPKPGKTPDCASNVHPIGLTSILSKLMERMVLARINWIIEHKREVLHPAQTGFRKNLGTQDSLVLIHVYLVNRPTHCHRQLLVAVGIKKNFDTLPHPTVIDTARKLGVWGSPLNFTKAFQSGRKYLVKTGKHCSSEEKTNEIGVPQGAVLSPVFFNLAMALLLWRLAVVPDLTFTVYAEDITAWTMGSNNAPLPETTIQRALDKGLSFVRCLATRAVGLGERLAKTVVQASLIPKISYGLGFYKLNATQRSQLETLINDARRCISGLPKCTHLDLLHEARNQERTYGAKLAHTRQGGALSDLMPPWSSLCAQTAQSPIADPIPPWQTTTVTPACPIPRRVNSTTNAGIRRKFARRLEKSGGDDELRLYVDAAFKDGVAITAAWHYEHVTKGKKLQHCGSAQEAEVNAVLEAMKDTAVSSSNAFHKLRFFTDSQTTMRALRTEVKAHDAVGEIFRLHINWNDATRTRSP</sequence>
<organism evidence="1 2">
    <name type="scientific">Ixodes persulcatus</name>
    <name type="common">Taiga tick</name>
    <dbReference type="NCBI Taxonomy" id="34615"/>
    <lineage>
        <taxon>Eukaryota</taxon>
        <taxon>Metazoa</taxon>
        <taxon>Ecdysozoa</taxon>
        <taxon>Arthropoda</taxon>
        <taxon>Chelicerata</taxon>
        <taxon>Arachnida</taxon>
        <taxon>Acari</taxon>
        <taxon>Parasitiformes</taxon>
        <taxon>Ixodida</taxon>
        <taxon>Ixodoidea</taxon>
        <taxon>Ixodidae</taxon>
        <taxon>Ixodinae</taxon>
        <taxon>Ixodes</taxon>
    </lineage>
</organism>
<keyword evidence="2" id="KW-1185">Reference proteome</keyword>
<comment type="caution">
    <text evidence="1">The sequence shown here is derived from an EMBL/GenBank/DDBJ whole genome shotgun (WGS) entry which is preliminary data.</text>
</comment>
<proteinExistence type="predicted"/>
<name>A0AC60QZN7_IXOPE</name>
<dbReference type="Proteomes" id="UP000805193">
    <property type="component" value="Unassembled WGS sequence"/>
</dbReference>
<dbReference type="EMBL" id="JABSTQ010002766">
    <property type="protein sequence ID" value="KAG0443890.1"/>
    <property type="molecule type" value="Genomic_DNA"/>
</dbReference>
<gene>
    <name evidence="1" type="ORF">HPB47_014417</name>
</gene>
<protein>
    <submittedName>
        <fullName evidence="1">Uncharacterized protein</fullName>
    </submittedName>
</protein>
<evidence type="ECO:0000313" key="2">
    <source>
        <dbReference type="Proteomes" id="UP000805193"/>
    </source>
</evidence>